<dbReference type="Proteomes" id="UP000198870">
    <property type="component" value="Unassembled WGS sequence"/>
</dbReference>
<dbReference type="RefSeq" id="WP_175469877.1">
    <property type="nucleotide sequence ID" value="NZ_FMUX01000013.1"/>
</dbReference>
<dbReference type="STRING" id="419481.SAMN05216233_11349"/>
<dbReference type="EMBL" id="FMUX01000013">
    <property type="protein sequence ID" value="SCY60694.1"/>
    <property type="molecule type" value="Genomic_DNA"/>
</dbReference>
<sequence>MKMASTDEQILRAAKEIVVKFIEVGRVSPTGFDEAFKQIYSSVASAVKKEAPPSGAE</sequence>
<evidence type="ECO:0000313" key="1">
    <source>
        <dbReference type="EMBL" id="SCY60694.1"/>
    </source>
</evidence>
<protein>
    <recommendedName>
        <fullName evidence="3">Conjugal transfer protein TraB</fullName>
    </recommendedName>
</protein>
<proteinExistence type="predicted"/>
<organism evidence="1 2">
    <name type="scientific">Desulfoluna spongiiphila</name>
    <dbReference type="NCBI Taxonomy" id="419481"/>
    <lineage>
        <taxon>Bacteria</taxon>
        <taxon>Pseudomonadati</taxon>
        <taxon>Thermodesulfobacteriota</taxon>
        <taxon>Desulfobacteria</taxon>
        <taxon>Desulfobacterales</taxon>
        <taxon>Desulfolunaceae</taxon>
        <taxon>Desulfoluna</taxon>
    </lineage>
</organism>
<evidence type="ECO:0008006" key="3">
    <source>
        <dbReference type="Google" id="ProtNLM"/>
    </source>
</evidence>
<dbReference type="AlphaFoldDB" id="A0A1G5HAE1"/>
<keyword evidence="2" id="KW-1185">Reference proteome</keyword>
<reference evidence="1 2" key="1">
    <citation type="submission" date="2016-10" db="EMBL/GenBank/DDBJ databases">
        <authorList>
            <person name="de Groot N.N."/>
        </authorList>
    </citation>
    <scope>NUCLEOTIDE SEQUENCE [LARGE SCALE GENOMIC DNA]</scope>
    <source>
        <strain evidence="1 2">AA1</strain>
    </source>
</reference>
<name>A0A1G5HAE1_9BACT</name>
<accession>A0A1G5HAE1</accession>
<gene>
    <name evidence="1" type="ORF">SAMN05216233_11349</name>
</gene>
<evidence type="ECO:0000313" key="2">
    <source>
        <dbReference type="Proteomes" id="UP000198870"/>
    </source>
</evidence>